<dbReference type="SUPFAM" id="SSF51261">
    <property type="entry name" value="Duplicated hybrid motif"/>
    <property type="match status" value="1"/>
</dbReference>
<gene>
    <name evidence="4" type="ORF">EDC90_101210</name>
</gene>
<protein>
    <submittedName>
        <fullName evidence="4">Murein DD-endopeptidase MepM/ murein hydrolase activator NlpD</fullName>
    </submittedName>
</protein>
<dbReference type="Gene3D" id="2.70.70.10">
    <property type="entry name" value="Glucose Permease (Domain IIA)"/>
    <property type="match status" value="1"/>
</dbReference>
<dbReference type="AlphaFoldDB" id="A0A4R3NT56"/>
<organism evidence="4 5">
    <name type="scientific">Martelella mediterranea</name>
    <dbReference type="NCBI Taxonomy" id="293089"/>
    <lineage>
        <taxon>Bacteria</taxon>
        <taxon>Pseudomonadati</taxon>
        <taxon>Pseudomonadota</taxon>
        <taxon>Alphaproteobacteria</taxon>
        <taxon>Hyphomicrobiales</taxon>
        <taxon>Aurantimonadaceae</taxon>
        <taxon>Martelella</taxon>
    </lineage>
</organism>
<keyword evidence="1 2" id="KW-0732">Signal</keyword>
<reference evidence="4 5" key="1">
    <citation type="submission" date="2019-03" db="EMBL/GenBank/DDBJ databases">
        <title>Freshwater and sediment microbial communities from various areas in North America, analyzing microbe dynamics in response to fracking.</title>
        <authorList>
            <person name="Lamendella R."/>
        </authorList>
    </citation>
    <scope>NUCLEOTIDE SEQUENCE [LARGE SCALE GENOMIC DNA]</scope>
    <source>
        <strain evidence="4 5">175.2</strain>
    </source>
</reference>
<evidence type="ECO:0000256" key="2">
    <source>
        <dbReference type="SAM" id="SignalP"/>
    </source>
</evidence>
<dbReference type="PANTHER" id="PTHR21666:SF289">
    <property type="entry name" value="L-ALA--D-GLU ENDOPEPTIDASE"/>
    <property type="match status" value="1"/>
</dbReference>
<dbReference type="GO" id="GO:0004222">
    <property type="term" value="F:metalloendopeptidase activity"/>
    <property type="evidence" value="ECO:0007669"/>
    <property type="project" value="TreeGrafter"/>
</dbReference>
<proteinExistence type="predicted"/>
<evidence type="ECO:0000313" key="4">
    <source>
        <dbReference type="EMBL" id="TCT39513.1"/>
    </source>
</evidence>
<keyword evidence="4" id="KW-0378">Hydrolase</keyword>
<name>A0A4R3NT56_9HYPH</name>
<feature type="chain" id="PRO_5020261623" evidence="2">
    <location>
        <begin position="21"/>
        <end position="269"/>
    </location>
</feature>
<dbReference type="InterPro" id="IPR011055">
    <property type="entry name" value="Dup_hybrid_motif"/>
</dbReference>
<dbReference type="Gene3D" id="3.10.450.350">
    <property type="match status" value="1"/>
</dbReference>
<keyword evidence="5" id="KW-1185">Reference proteome</keyword>
<dbReference type="InterPro" id="IPR050570">
    <property type="entry name" value="Cell_wall_metabolism_enzyme"/>
</dbReference>
<accession>A0A4R3NT56</accession>
<evidence type="ECO:0000259" key="3">
    <source>
        <dbReference type="Pfam" id="PF01551"/>
    </source>
</evidence>
<comment type="caution">
    <text evidence="4">The sequence shown here is derived from an EMBL/GenBank/DDBJ whole genome shotgun (WGS) entry which is preliminary data.</text>
</comment>
<sequence length="269" mass="28734">MIVKTKTLLLIALLVTVASCSTLPSGNPETQARNHFVVQSASGDGGASDTGPDDRLRLSYASPAASGEDSLTGASSAFDLIARFGNSEINVYRFKDPDSGRMAFYDAKGEKLGQYLLRNPVPDGRKTSGYGMRRHPVLKTTRMHAGVDWAAPVGTPIYAAADGIVRFAGRDGGDGQQIVIDHGFGYKTAYSHQSKFAKGIKSGVAVKQGDIIGYVGQSGLATGPHLHYEVIVNGRKVNPMHVHFIIEGQLKGRDLARFKTDVKRAEAAS</sequence>
<dbReference type="PROSITE" id="PS51257">
    <property type="entry name" value="PROKAR_LIPOPROTEIN"/>
    <property type="match status" value="1"/>
</dbReference>
<dbReference type="Pfam" id="PF01551">
    <property type="entry name" value="Peptidase_M23"/>
    <property type="match status" value="1"/>
</dbReference>
<dbReference type="PANTHER" id="PTHR21666">
    <property type="entry name" value="PEPTIDASE-RELATED"/>
    <property type="match status" value="1"/>
</dbReference>
<dbReference type="CDD" id="cd12797">
    <property type="entry name" value="M23_peptidase"/>
    <property type="match status" value="1"/>
</dbReference>
<evidence type="ECO:0000313" key="5">
    <source>
        <dbReference type="Proteomes" id="UP000295097"/>
    </source>
</evidence>
<dbReference type="Proteomes" id="UP000295097">
    <property type="component" value="Unassembled WGS sequence"/>
</dbReference>
<feature type="domain" description="M23ase beta-sheet core" evidence="3">
    <location>
        <begin position="142"/>
        <end position="239"/>
    </location>
</feature>
<dbReference type="EMBL" id="SMAR01000012">
    <property type="protein sequence ID" value="TCT39513.1"/>
    <property type="molecule type" value="Genomic_DNA"/>
</dbReference>
<feature type="signal peptide" evidence="2">
    <location>
        <begin position="1"/>
        <end position="20"/>
    </location>
</feature>
<evidence type="ECO:0000256" key="1">
    <source>
        <dbReference type="ARBA" id="ARBA00022729"/>
    </source>
</evidence>
<dbReference type="InterPro" id="IPR016047">
    <property type="entry name" value="M23ase_b-sheet_dom"/>
</dbReference>